<dbReference type="InterPro" id="IPR058357">
    <property type="entry name" value="DUF8044"/>
</dbReference>
<feature type="transmembrane region" description="Helical" evidence="1">
    <location>
        <begin position="12"/>
        <end position="44"/>
    </location>
</feature>
<reference evidence="2" key="2">
    <citation type="submission" date="2020-09" db="EMBL/GenBank/DDBJ databases">
        <authorList>
            <person name="Sun Q."/>
            <person name="Ohkuma M."/>
        </authorList>
    </citation>
    <scope>NUCLEOTIDE SEQUENCE</scope>
    <source>
        <strain evidence="2">JCM 14359</strain>
    </source>
</reference>
<dbReference type="RefSeq" id="WP_188785579.1">
    <property type="nucleotide sequence ID" value="NZ_BMOC01000001.1"/>
</dbReference>
<dbReference type="Proteomes" id="UP000653099">
    <property type="component" value="Unassembled WGS sequence"/>
</dbReference>
<keyword evidence="1" id="KW-0472">Membrane</keyword>
<comment type="caution">
    <text evidence="2">The sequence shown here is derived from an EMBL/GenBank/DDBJ whole genome shotgun (WGS) entry which is preliminary data.</text>
</comment>
<reference evidence="2" key="1">
    <citation type="journal article" date="2014" name="Int. J. Syst. Evol. Microbiol.">
        <title>Complete genome sequence of Corynebacterium casei LMG S-19264T (=DSM 44701T), isolated from a smear-ripened cheese.</title>
        <authorList>
            <consortium name="US DOE Joint Genome Institute (JGI-PGF)"/>
            <person name="Walter F."/>
            <person name="Albersmeier A."/>
            <person name="Kalinowski J."/>
            <person name="Ruckert C."/>
        </authorList>
    </citation>
    <scope>NUCLEOTIDE SEQUENCE</scope>
    <source>
        <strain evidence="2">JCM 14359</strain>
    </source>
</reference>
<name>A0A830E632_9EURY</name>
<evidence type="ECO:0000313" key="3">
    <source>
        <dbReference type="Proteomes" id="UP000653099"/>
    </source>
</evidence>
<organism evidence="2 3">
    <name type="scientific">Halobellus salinus</name>
    <dbReference type="NCBI Taxonomy" id="931585"/>
    <lineage>
        <taxon>Archaea</taxon>
        <taxon>Methanobacteriati</taxon>
        <taxon>Methanobacteriota</taxon>
        <taxon>Stenosarchaea group</taxon>
        <taxon>Halobacteria</taxon>
        <taxon>Halobacteriales</taxon>
        <taxon>Haloferacaceae</taxon>
        <taxon>Halobellus</taxon>
    </lineage>
</organism>
<proteinExistence type="predicted"/>
<dbReference type="AlphaFoldDB" id="A0A830E632"/>
<feature type="transmembrane region" description="Helical" evidence="1">
    <location>
        <begin position="64"/>
        <end position="82"/>
    </location>
</feature>
<dbReference type="OrthoDB" id="146654at2157"/>
<evidence type="ECO:0000313" key="2">
    <source>
        <dbReference type="EMBL" id="GGI96092.1"/>
    </source>
</evidence>
<evidence type="ECO:0000256" key="1">
    <source>
        <dbReference type="SAM" id="Phobius"/>
    </source>
</evidence>
<keyword evidence="3" id="KW-1185">Reference proteome</keyword>
<keyword evidence="1" id="KW-1133">Transmembrane helix</keyword>
<dbReference type="Pfam" id="PF26161">
    <property type="entry name" value="DUF8044"/>
    <property type="match status" value="1"/>
</dbReference>
<sequence>MPPTPHRFVQYVLAWMLTALFGLTLLDALTLEVFFVTSLIGLLVVTELMTPVNMRPAWHRRLRWVIVGGLAVFGYIVLRRILELLPVEFTFSF</sequence>
<accession>A0A830E632</accession>
<keyword evidence="1" id="KW-0812">Transmembrane</keyword>
<protein>
    <submittedName>
        <fullName evidence="2">Uncharacterized protein</fullName>
    </submittedName>
</protein>
<dbReference type="EMBL" id="BMOC01000001">
    <property type="protein sequence ID" value="GGI96092.1"/>
    <property type="molecule type" value="Genomic_DNA"/>
</dbReference>
<gene>
    <name evidence="2" type="ORF">GCM10008995_02670</name>
</gene>